<dbReference type="SUPFAM" id="SSF53474">
    <property type="entry name" value="alpha/beta-Hydrolases"/>
    <property type="match status" value="1"/>
</dbReference>
<dbReference type="RefSeq" id="WP_126824643.1">
    <property type="nucleotide sequence ID" value="NZ_PIQG01000001.1"/>
</dbReference>
<dbReference type="GO" id="GO:0016787">
    <property type="term" value="F:hydrolase activity"/>
    <property type="evidence" value="ECO:0007669"/>
    <property type="project" value="UniProtKB-KW"/>
</dbReference>
<dbReference type="PANTHER" id="PTHR46118:SF4">
    <property type="entry name" value="PROTEIN ABHD11"/>
    <property type="match status" value="1"/>
</dbReference>
<dbReference type="Proteomes" id="UP000288279">
    <property type="component" value="Unassembled WGS sequence"/>
</dbReference>
<evidence type="ECO:0000259" key="2">
    <source>
        <dbReference type="Pfam" id="PF00561"/>
    </source>
</evidence>
<keyword evidence="1 3" id="KW-0378">Hydrolase</keyword>
<gene>
    <name evidence="3" type="ORF">CWI83_01310</name>
</gene>
<dbReference type="OrthoDB" id="9808398at2"/>
<dbReference type="InterPro" id="IPR000073">
    <property type="entry name" value="AB_hydrolase_1"/>
</dbReference>
<reference evidence="3 4" key="1">
    <citation type="journal article" date="2011" name="Front. Microbiol.">
        <title>Genomic signatures of strain selection and enhancement in Bacillus atrophaeus var. globigii, a historical biowarfare simulant.</title>
        <authorList>
            <person name="Gibbons H.S."/>
            <person name="Broomall S.M."/>
            <person name="McNew L.A."/>
            <person name="Daligault H."/>
            <person name="Chapman C."/>
            <person name="Bruce D."/>
            <person name="Karavis M."/>
            <person name="Krepps M."/>
            <person name="McGregor P.A."/>
            <person name="Hong C."/>
            <person name="Park K.H."/>
            <person name="Akmal A."/>
            <person name="Feldman A."/>
            <person name="Lin J.S."/>
            <person name="Chang W.E."/>
            <person name="Higgs B.W."/>
            <person name="Demirev P."/>
            <person name="Lindquist J."/>
            <person name="Liem A."/>
            <person name="Fochler E."/>
            <person name="Read T.D."/>
            <person name="Tapia R."/>
            <person name="Johnson S."/>
            <person name="Bishop-Lilly K.A."/>
            <person name="Detter C."/>
            <person name="Han C."/>
            <person name="Sozhamannan S."/>
            <person name="Rosenzweig C.N."/>
            <person name="Skowronski E.W."/>
        </authorList>
    </citation>
    <scope>NUCLEOTIDE SEQUENCE [LARGE SCALE GENOMIC DNA]</scope>
    <source>
        <strain evidence="3 4">PIT1</strain>
    </source>
</reference>
<feature type="domain" description="AB hydrolase-1" evidence="2">
    <location>
        <begin position="21"/>
        <end position="129"/>
    </location>
</feature>
<sequence>MTAPALLNYQRSGQLDAPTTILIHGLFGDLDNLKRLGRELEDSYDVVYLDVRNHGDSFHSEQMSYPELAADVFRLMDHLKINKAHLIGHSMGGKITMQCALQKPERVLSVVAADIAPVGYSARHNHILEALEQLPIDTMSQRKEADQALAKSIAEPGVRQFLLKNLTRVDDHFAWRLNLEGIKHNYPQINGEISSGHYNGPILFIKGGNSDYLTAEHESAIRDRFSDTDVKVIADTGHWLHAEKPHIFNRLVLSFLAQQQSQ</sequence>
<accession>A0A432ZMR2</accession>
<dbReference type="Gene3D" id="3.40.50.1820">
    <property type="entry name" value="alpha/beta hydrolase"/>
    <property type="match status" value="1"/>
</dbReference>
<comment type="caution">
    <text evidence="3">The sequence shown here is derived from an EMBL/GenBank/DDBJ whole genome shotgun (WGS) entry which is preliminary data.</text>
</comment>
<proteinExistence type="predicted"/>
<protein>
    <submittedName>
        <fullName evidence="3">Alpha/beta hydrolase</fullName>
    </submittedName>
</protein>
<name>A0A432ZMR2_9GAMM</name>
<dbReference type="PANTHER" id="PTHR46118">
    <property type="entry name" value="PROTEIN ABHD11"/>
    <property type="match status" value="1"/>
</dbReference>
<evidence type="ECO:0000256" key="1">
    <source>
        <dbReference type="ARBA" id="ARBA00022801"/>
    </source>
</evidence>
<evidence type="ECO:0000313" key="4">
    <source>
        <dbReference type="Proteomes" id="UP000288279"/>
    </source>
</evidence>
<dbReference type="AlphaFoldDB" id="A0A432ZMR2"/>
<dbReference type="Pfam" id="PF00561">
    <property type="entry name" value="Abhydrolase_1"/>
    <property type="match status" value="1"/>
</dbReference>
<keyword evidence="4" id="KW-1185">Reference proteome</keyword>
<dbReference type="PRINTS" id="PR00412">
    <property type="entry name" value="EPOXHYDRLASE"/>
</dbReference>
<evidence type="ECO:0000313" key="3">
    <source>
        <dbReference type="EMBL" id="RUO79179.1"/>
    </source>
</evidence>
<dbReference type="InterPro" id="IPR029058">
    <property type="entry name" value="AB_hydrolase_fold"/>
</dbReference>
<organism evidence="3 4">
    <name type="scientific">Pseudidiomarina taiwanensis</name>
    <dbReference type="NCBI Taxonomy" id="337250"/>
    <lineage>
        <taxon>Bacteria</taxon>
        <taxon>Pseudomonadati</taxon>
        <taxon>Pseudomonadota</taxon>
        <taxon>Gammaproteobacteria</taxon>
        <taxon>Alteromonadales</taxon>
        <taxon>Idiomarinaceae</taxon>
        <taxon>Pseudidiomarina</taxon>
    </lineage>
</organism>
<dbReference type="InterPro" id="IPR000639">
    <property type="entry name" value="Epox_hydrolase-like"/>
</dbReference>
<dbReference type="EMBL" id="PIQG01000001">
    <property type="protein sequence ID" value="RUO79179.1"/>
    <property type="molecule type" value="Genomic_DNA"/>
</dbReference>